<evidence type="ECO:0000259" key="4">
    <source>
        <dbReference type="PROSITE" id="PS50835"/>
    </source>
</evidence>
<feature type="compositionally biased region" description="Polar residues" evidence="1">
    <location>
        <begin position="245"/>
        <end position="267"/>
    </location>
</feature>
<name>A0A3B4TJK0_SERDU</name>
<dbReference type="GeneTree" id="ENSGT00940000175333"/>
<dbReference type="KEGG" id="sdu:111218658"/>
<dbReference type="RefSeq" id="XP_022596784.1">
    <property type="nucleotide sequence ID" value="XM_022741063.1"/>
</dbReference>
<feature type="signal peptide" evidence="3">
    <location>
        <begin position="1"/>
        <end position="28"/>
    </location>
</feature>
<dbReference type="OMA" id="NEDYATY"/>
<evidence type="ECO:0000256" key="1">
    <source>
        <dbReference type="SAM" id="MobiDB-lite"/>
    </source>
</evidence>
<dbReference type="SUPFAM" id="SSF48726">
    <property type="entry name" value="Immunoglobulin"/>
    <property type="match status" value="1"/>
</dbReference>
<dbReference type="GO" id="GO:0002768">
    <property type="term" value="P:immune response-regulating cell surface receptor signaling pathway"/>
    <property type="evidence" value="ECO:0007669"/>
    <property type="project" value="InterPro"/>
</dbReference>
<evidence type="ECO:0000313" key="5">
    <source>
        <dbReference type="Ensembl" id="ENSSDUP00000006386.1"/>
    </source>
</evidence>
<dbReference type="InterPro" id="IPR013783">
    <property type="entry name" value="Ig-like_fold"/>
</dbReference>
<dbReference type="PROSITE" id="PS50835">
    <property type="entry name" value="IG_LIKE"/>
    <property type="match status" value="1"/>
</dbReference>
<dbReference type="InterPro" id="IPR036179">
    <property type="entry name" value="Ig-like_dom_sf"/>
</dbReference>
<reference evidence="5" key="1">
    <citation type="submission" date="2025-08" db="UniProtKB">
        <authorList>
            <consortium name="Ensembl"/>
        </authorList>
    </citation>
    <scope>IDENTIFICATION</scope>
</reference>
<evidence type="ECO:0000256" key="3">
    <source>
        <dbReference type="SAM" id="SignalP"/>
    </source>
</evidence>
<keyword evidence="2" id="KW-0812">Transmembrane</keyword>
<dbReference type="InterPro" id="IPR003599">
    <property type="entry name" value="Ig_sub"/>
</dbReference>
<feature type="domain" description="Ig-like" evidence="4">
    <location>
        <begin position="33"/>
        <end position="131"/>
    </location>
</feature>
<dbReference type="GeneID" id="111218658"/>
<feature type="transmembrane region" description="Helical" evidence="2">
    <location>
        <begin position="169"/>
        <end position="192"/>
    </location>
</feature>
<dbReference type="PANTHER" id="PTHR37996">
    <property type="entry name" value="B- AND T-LYMPHOCYTE ATTENUATOR"/>
    <property type="match status" value="1"/>
</dbReference>
<reference evidence="5" key="2">
    <citation type="submission" date="2025-09" db="UniProtKB">
        <authorList>
            <consortium name="Ensembl"/>
        </authorList>
    </citation>
    <scope>IDENTIFICATION</scope>
</reference>
<keyword evidence="2" id="KW-1133">Transmembrane helix</keyword>
<dbReference type="InterPro" id="IPR007110">
    <property type="entry name" value="Ig-like_dom"/>
</dbReference>
<protein>
    <submittedName>
        <fullName evidence="5">Uncharacterized LOC111218658</fullName>
    </submittedName>
</protein>
<sequence>MNMLCFMVKLSNTCVMIFFLFVSVYGRGEDLSPSCVQLMVRSGTTLKRAPQQSATVSCPVKHCGKSLNITWCKLLDTNRCERINKTENIEIRQDDDHVKNELISYLTFKWITVYDDGLYRCEFRGKYHEISHIINISVSDMHQGDETTDDTDNIAVVSLSAADGEAVTWLPYFYICVAIVLLVFTMTVLTLLSFHGWKIFFTETLTFKPTKGQERSSHMIPDLPKGNTPSTPVLQDHFVLNAIYSPNTAGTPPSPPSLTNNRNQPLANTGDKSHASDYAVYAVINHTQPGIPARKQHAVTKQDNNPKYTAVNVS</sequence>
<accession>A0A3B4TJK0</accession>
<proteinExistence type="predicted"/>
<dbReference type="AlphaFoldDB" id="A0A3B4TJK0"/>
<evidence type="ECO:0000256" key="2">
    <source>
        <dbReference type="SAM" id="Phobius"/>
    </source>
</evidence>
<dbReference type="SMART" id="SM00409">
    <property type="entry name" value="IG"/>
    <property type="match status" value="1"/>
</dbReference>
<dbReference type="InterPro" id="IPR039257">
    <property type="entry name" value="BTLA"/>
</dbReference>
<dbReference type="PANTHER" id="PTHR37996:SF1">
    <property type="entry name" value="B- AND T-LYMPHOCYTE ATTENUATOR"/>
    <property type="match status" value="1"/>
</dbReference>
<dbReference type="GO" id="GO:0038023">
    <property type="term" value="F:signaling receptor activity"/>
    <property type="evidence" value="ECO:0007669"/>
    <property type="project" value="InterPro"/>
</dbReference>
<dbReference type="Gene3D" id="2.60.40.10">
    <property type="entry name" value="Immunoglobulins"/>
    <property type="match status" value="1"/>
</dbReference>
<dbReference type="Proteomes" id="UP000261420">
    <property type="component" value="Unplaced"/>
</dbReference>
<keyword evidence="2" id="KW-0472">Membrane</keyword>
<feature type="region of interest" description="Disordered" evidence="1">
    <location>
        <begin position="245"/>
        <end position="271"/>
    </location>
</feature>
<feature type="chain" id="PRO_5017228217" evidence="3">
    <location>
        <begin position="29"/>
        <end position="314"/>
    </location>
</feature>
<evidence type="ECO:0000313" key="6">
    <source>
        <dbReference type="Proteomes" id="UP000261420"/>
    </source>
</evidence>
<organism evidence="5 6">
    <name type="scientific">Seriola dumerili</name>
    <name type="common">Greater amberjack</name>
    <name type="synonym">Caranx dumerili</name>
    <dbReference type="NCBI Taxonomy" id="41447"/>
    <lineage>
        <taxon>Eukaryota</taxon>
        <taxon>Metazoa</taxon>
        <taxon>Chordata</taxon>
        <taxon>Craniata</taxon>
        <taxon>Vertebrata</taxon>
        <taxon>Euteleostomi</taxon>
        <taxon>Actinopterygii</taxon>
        <taxon>Neopterygii</taxon>
        <taxon>Teleostei</taxon>
        <taxon>Neoteleostei</taxon>
        <taxon>Acanthomorphata</taxon>
        <taxon>Carangaria</taxon>
        <taxon>Carangiformes</taxon>
        <taxon>Carangidae</taxon>
        <taxon>Seriola</taxon>
    </lineage>
</organism>
<keyword evidence="6" id="KW-1185">Reference proteome</keyword>
<keyword evidence="3" id="KW-0732">Signal</keyword>
<dbReference type="GO" id="GO:0005886">
    <property type="term" value="C:plasma membrane"/>
    <property type="evidence" value="ECO:0007669"/>
    <property type="project" value="InterPro"/>
</dbReference>
<dbReference type="Ensembl" id="ENSSDUT00000006515.1">
    <property type="protein sequence ID" value="ENSSDUP00000006386.1"/>
    <property type="gene ID" value="ENSSDUG00000004715.1"/>
</dbReference>